<dbReference type="CDD" id="cd02966">
    <property type="entry name" value="TlpA_like_family"/>
    <property type="match status" value="1"/>
</dbReference>
<reference evidence="6 7" key="1">
    <citation type="submission" date="2017-04" db="EMBL/GenBank/DDBJ databases">
        <authorList>
            <person name="Afonso C.L."/>
            <person name="Miller P.J."/>
            <person name="Scott M.A."/>
            <person name="Spackman E."/>
            <person name="Goraichik I."/>
            <person name="Dimitrov K.M."/>
            <person name="Suarez D.L."/>
            <person name="Swayne D.E."/>
        </authorList>
    </citation>
    <scope>NUCLEOTIDE SEQUENCE [LARGE SCALE GENOMIC DNA]</scope>
    <source>
        <strain evidence="6 7">DSM 22418</strain>
    </source>
</reference>
<dbReference type="OrthoDB" id="9815205at2"/>
<dbReference type="InterPro" id="IPR036249">
    <property type="entry name" value="Thioredoxin-like_sf"/>
</dbReference>
<protein>
    <submittedName>
        <fullName evidence="6">Thiol-disulfide isomerase or thioredoxin</fullName>
    </submittedName>
</protein>
<dbReference type="GO" id="GO:0017004">
    <property type="term" value="P:cytochrome complex assembly"/>
    <property type="evidence" value="ECO:0007669"/>
    <property type="project" value="UniProtKB-KW"/>
</dbReference>
<proteinExistence type="predicted"/>
<evidence type="ECO:0000313" key="6">
    <source>
        <dbReference type="EMBL" id="SMG08257.1"/>
    </source>
</evidence>
<dbReference type="SUPFAM" id="SSF52833">
    <property type="entry name" value="Thioredoxin-like"/>
    <property type="match status" value="1"/>
</dbReference>
<organism evidence="6 7">
    <name type="scientific">Sphingobacterium psychroaquaticum</name>
    <dbReference type="NCBI Taxonomy" id="561061"/>
    <lineage>
        <taxon>Bacteria</taxon>
        <taxon>Pseudomonadati</taxon>
        <taxon>Bacteroidota</taxon>
        <taxon>Sphingobacteriia</taxon>
        <taxon>Sphingobacteriales</taxon>
        <taxon>Sphingobacteriaceae</taxon>
        <taxon>Sphingobacterium</taxon>
    </lineage>
</organism>
<dbReference type="GO" id="GO:0016491">
    <property type="term" value="F:oxidoreductase activity"/>
    <property type="evidence" value="ECO:0007669"/>
    <property type="project" value="InterPro"/>
</dbReference>
<evidence type="ECO:0000259" key="5">
    <source>
        <dbReference type="PROSITE" id="PS51352"/>
    </source>
</evidence>
<dbReference type="PANTHER" id="PTHR42852">
    <property type="entry name" value="THIOL:DISULFIDE INTERCHANGE PROTEIN DSBE"/>
    <property type="match status" value="1"/>
</dbReference>
<evidence type="ECO:0000256" key="1">
    <source>
        <dbReference type="ARBA" id="ARBA00004196"/>
    </source>
</evidence>
<dbReference type="Proteomes" id="UP000192980">
    <property type="component" value="Unassembled WGS sequence"/>
</dbReference>
<keyword evidence="4" id="KW-0472">Membrane</keyword>
<dbReference type="PROSITE" id="PS00194">
    <property type="entry name" value="THIOREDOXIN_1"/>
    <property type="match status" value="1"/>
</dbReference>
<name>A0A1X7I277_9SPHI</name>
<comment type="subcellular location">
    <subcellularLocation>
        <location evidence="1">Cell envelope</location>
    </subcellularLocation>
</comment>
<keyword evidence="3" id="KW-0676">Redox-active center</keyword>
<evidence type="ECO:0000256" key="3">
    <source>
        <dbReference type="ARBA" id="ARBA00023284"/>
    </source>
</evidence>
<evidence type="ECO:0000313" key="7">
    <source>
        <dbReference type="Proteomes" id="UP000192980"/>
    </source>
</evidence>
<keyword evidence="2" id="KW-0201">Cytochrome c-type biogenesis</keyword>
<dbReference type="GO" id="GO:0030313">
    <property type="term" value="C:cell envelope"/>
    <property type="evidence" value="ECO:0007669"/>
    <property type="project" value="UniProtKB-SubCell"/>
</dbReference>
<evidence type="ECO:0000256" key="2">
    <source>
        <dbReference type="ARBA" id="ARBA00022748"/>
    </source>
</evidence>
<keyword evidence="7" id="KW-1185">Reference proteome</keyword>
<feature type="domain" description="Thioredoxin" evidence="5">
    <location>
        <begin position="49"/>
        <end position="189"/>
    </location>
</feature>
<keyword evidence="4" id="KW-0812">Transmembrane</keyword>
<dbReference type="InterPro" id="IPR013766">
    <property type="entry name" value="Thioredoxin_domain"/>
</dbReference>
<keyword evidence="6" id="KW-0413">Isomerase</keyword>
<dbReference type="Gene3D" id="3.40.30.10">
    <property type="entry name" value="Glutaredoxin"/>
    <property type="match status" value="1"/>
</dbReference>
<gene>
    <name evidence="6" type="ORF">SAMN05660862_0364</name>
</gene>
<dbReference type="InterPro" id="IPR013740">
    <property type="entry name" value="Redoxin"/>
</dbReference>
<dbReference type="PANTHER" id="PTHR42852:SF13">
    <property type="entry name" value="PROTEIN DIPZ"/>
    <property type="match status" value="1"/>
</dbReference>
<dbReference type="RefSeq" id="WP_085471253.1">
    <property type="nucleotide sequence ID" value="NZ_FXAU01000001.1"/>
</dbReference>
<dbReference type="STRING" id="561061.SAMN05660862_0364"/>
<sequence length="192" mass="21162">MKTTLKNIKGIYGVMLLCSVVFLIRCGNPMSEQTQQAVPEDSTAQFASENQVAETPDVTFRDENGKIVRLKDLRGKVVFINFWATWCGPCVAEMPSIDQLKASFKGSENIVFMLVDVDGDLKRSKSFMAKNKYNLPVFTAESAIPSDYLGGAIPTTVVLDKKGELVVRAEGGRDYMSPGIKKALTDLVRMPN</sequence>
<dbReference type="AlphaFoldDB" id="A0A1X7I277"/>
<dbReference type="Pfam" id="PF08534">
    <property type="entry name" value="Redoxin"/>
    <property type="match status" value="1"/>
</dbReference>
<feature type="transmembrane region" description="Helical" evidence="4">
    <location>
        <begin position="7"/>
        <end position="24"/>
    </location>
</feature>
<dbReference type="InterPro" id="IPR050553">
    <property type="entry name" value="Thioredoxin_ResA/DsbE_sf"/>
</dbReference>
<dbReference type="EMBL" id="FXAU01000001">
    <property type="protein sequence ID" value="SMG08257.1"/>
    <property type="molecule type" value="Genomic_DNA"/>
</dbReference>
<evidence type="ECO:0000256" key="4">
    <source>
        <dbReference type="SAM" id="Phobius"/>
    </source>
</evidence>
<dbReference type="GO" id="GO:0016853">
    <property type="term" value="F:isomerase activity"/>
    <property type="evidence" value="ECO:0007669"/>
    <property type="project" value="UniProtKB-KW"/>
</dbReference>
<keyword evidence="4" id="KW-1133">Transmembrane helix</keyword>
<accession>A0A1X7I277</accession>
<dbReference type="PROSITE" id="PS51352">
    <property type="entry name" value="THIOREDOXIN_2"/>
    <property type="match status" value="1"/>
</dbReference>
<dbReference type="InterPro" id="IPR017937">
    <property type="entry name" value="Thioredoxin_CS"/>
</dbReference>